<name>A0AAJ5PT24_9GAMM</name>
<dbReference type="CDD" id="cd00432">
    <property type="entry name" value="Ribosomal_L18_L5e"/>
    <property type="match status" value="1"/>
</dbReference>
<dbReference type="PANTHER" id="PTHR12899:SF3">
    <property type="entry name" value="LARGE RIBOSOMAL SUBUNIT PROTEIN UL18M"/>
    <property type="match status" value="1"/>
</dbReference>
<dbReference type="GO" id="GO:0003735">
    <property type="term" value="F:structural constituent of ribosome"/>
    <property type="evidence" value="ECO:0007669"/>
    <property type="project" value="InterPro"/>
</dbReference>
<evidence type="ECO:0000256" key="2">
    <source>
        <dbReference type="ARBA" id="ARBA00022730"/>
    </source>
</evidence>
<evidence type="ECO:0000256" key="3">
    <source>
        <dbReference type="ARBA" id="ARBA00022884"/>
    </source>
</evidence>
<dbReference type="InterPro" id="IPR057268">
    <property type="entry name" value="Ribosomal_L18"/>
</dbReference>
<evidence type="ECO:0000256" key="7">
    <source>
        <dbReference type="HAMAP-Rule" id="MF_01337"/>
    </source>
</evidence>
<evidence type="ECO:0000256" key="6">
    <source>
        <dbReference type="ARBA" id="ARBA00035197"/>
    </source>
</evidence>
<comment type="subunit">
    <text evidence="7">Part of the 50S ribosomal subunit; part of the 5S rRNA/L5/L18/L25 subcomplex. Contacts the 5S and 23S rRNAs.</text>
</comment>
<keyword evidence="3 7" id="KW-0694">RNA-binding</keyword>
<dbReference type="EMBL" id="CP113409">
    <property type="protein sequence ID" value="WAI11689.1"/>
    <property type="molecule type" value="Genomic_DNA"/>
</dbReference>
<dbReference type="AlphaFoldDB" id="A0AAJ5PT24"/>
<dbReference type="Proteomes" id="UP001163094">
    <property type="component" value="Chromosome"/>
</dbReference>
<dbReference type="GO" id="GO:0008097">
    <property type="term" value="F:5S rRNA binding"/>
    <property type="evidence" value="ECO:0007669"/>
    <property type="project" value="TreeGrafter"/>
</dbReference>
<proteinExistence type="inferred from homology"/>
<accession>A0AAJ5PT24</accession>
<dbReference type="NCBIfam" id="TIGR00060">
    <property type="entry name" value="L18_bact"/>
    <property type="match status" value="1"/>
</dbReference>
<reference evidence="8" key="1">
    <citation type="submission" date="2022-11" db="EMBL/GenBank/DDBJ databases">
        <title>The whole genome sequencing of pests is an important tool to study the evolution of the plant-insect interaction and insecticide resistance.</title>
        <authorList>
            <person name="Kananovich Y."/>
        </authorList>
    </citation>
    <scope>NUCLEOTIDE SEQUENCE</scope>
    <source>
        <strain evidence="8">BSU_Mac_2017</strain>
    </source>
</reference>
<dbReference type="InterPro" id="IPR005484">
    <property type="entry name" value="Ribosomal_uL18_bac/plant/anim"/>
</dbReference>
<evidence type="ECO:0000313" key="9">
    <source>
        <dbReference type="Proteomes" id="UP001163094"/>
    </source>
</evidence>
<gene>
    <name evidence="7 8" type="primary">rplR</name>
    <name evidence="8" type="ORF">OW721_02585</name>
</gene>
<keyword evidence="4 7" id="KW-0689">Ribosomal protein</keyword>
<evidence type="ECO:0000313" key="8">
    <source>
        <dbReference type="EMBL" id="WAI11689.1"/>
    </source>
</evidence>
<evidence type="ECO:0000256" key="4">
    <source>
        <dbReference type="ARBA" id="ARBA00022980"/>
    </source>
</evidence>
<evidence type="ECO:0000256" key="5">
    <source>
        <dbReference type="ARBA" id="ARBA00023274"/>
    </source>
</evidence>
<dbReference type="FunFam" id="3.30.420.100:FF:000001">
    <property type="entry name" value="50S ribosomal protein L18"/>
    <property type="match status" value="1"/>
</dbReference>
<organism evidence="8 9">
    <name type="scientific">Buchnera aphidicola</name>
    <name type="common">Macrosiphum albifrons</name>
    <dbReference type="NCBI Taxonomy" id="2994844"/>
    <lineage>
        <taxon>Bacteria</taxon>
        <taxon>Pseudomonadati</taxon>
        <taxon>Pseudomonadota</taxon>
        <taxon>Gammaproteobacteria</taxon>
        <taxon>Enterobacterales</taxon>
        <taxon>Erwiniaceae</taxon>
        <taxon>Buchnera</taxon>
    </lineage>
</organism>
<dbReference type="Pfam" id="PF00861">
    <property type="entry name" value="Ribosomal_L18p"/>
    <property type="match status" value="1"/>
</dbReference>
<dbReference type="PANTHER" id="PTHR12899">
    <property type="entry name" value="39S RIBOSOMAL PROTEIN L18, MITOCHONDRIAL"/>
    <property type="match status" value="1"/>
</dbReference>
<dbReference type="SUPFAM" id="SSF53137">
    <property type="entry name" value="Translational machinery components"/>
    <property type="match status" value="1"/>
</dbReference>
<keyword evidence="5 7" id="KW-0687">Ribonucleoprotein</keyword>
<dbReference type="HAMAP" id="MF_01337_B">
    <property type="entry name" value="Ribosomal_uL18_B"/>
    <property type="match status" value="1"/>
</dbReference>
<protein>
    <recommendedName>
        <fullName evidence="6 7">Large ribosomal subunit protein uL18</fullName>
    </recommendedName>
</protein>
<dbReference type="GO" id="GO:0022625">
    <property type="term" value="C:cytosolic large ribosomal subunit"/>
    <property type="evidence" value="ECO:0007669"/>
    <property type="project" value="TreeGrafter"/>
</dbReference>
<comment type="similarity">
    <text evidence="1 7">Belongs to the universal ribosomal protein uL18 family.</text>
</comment>
<dbReference type="GO" id="GO:0006412">
    <property type="term" value="P:translation"/>
    <property type="evidence" value="ECO:0007669"/>
    <property type="project" value="UniProtKB-UniRule"/>
</dbReference>
<evidence type="ECO:0000256" key="1">
    <source>
        <dbReference type="ARBA" id="ARBA00007116"/>
    </source>
</evidence>
<dbReference type="InterPro" id="IPR004389">
    <property type="entry name" value="Ribosomal_uL18_bac-type"/>
</dbReference>
<comment type="function">
    <text evidence="7">This is one of the proteins that bind and probably mediate the attachment of the 5S RNA into the large ribosomal subunit, where it forms part of the central protuberance.</text>
</comment>
<dbReference type="Gene3D" id="3.30.420.100">
    <property type="match status" value="1"/>
</dbReference>
<keyword evidence="2 7" id="KW-0699">rRNA-binding</keyword>
<sequence>MSFSNKNKIISRMRRSIKTRRQLKKLGATRLIVHRTSRHMYAQIVSSTESKVLAYASTLEKKINCTLKYTGNKEAAAQIGKIIAERALSKGIENVSFDRSGFKYHGRVQVLAESAREVGLKF</sequence>